<evidence type="ECO:0000313" key="4">
    <source>
        <dbReference type="Proteomes" id="UP000718793"/>
    </source>
</evidence>
<sequence length="678" mass="76170">MTKSKKILFLFASLGASISLISVPALAAACQANNTDTTKEEETKKEDKKESDNNSNSKEDSTNDSKTNEGSKSESNDDNQAKKSVIFSAPQGKYWPLMTAIAPIINYYNESKKNEPGFLPVVLQTQEQVGTFSETTLVQNTVKAFNENDAKISNILLGNQIGAYILKSNDKLLELPSEFNVEFNEKIKNIHSTLPGEDINDKSKIYSIPFDLSDTDALEFNLDIMHKLFEIIKEAGGTVSGSIYDASVKASKEGNSIPQRSPFYAIKAKQDNELKNMNVTDQTFKTFAGVREFINKIYENTEFDQTKMANVTKNARLLSIDYQGDVFLKELVSKTQSNDKLWNLKFKDDPVEKSVISYENLLNNNSEQAQNFVSLWDEYKDSIKHKEIKAKSTTEGSPINFQTIQFKTNDNVDWGGFDLMRYEAAITYGAAVGDARNKQSMMSVLYHLPTIKNDDPEKETKLAQNKAEYDLWTKDKDMLYLPSIDKYSTNSKQVFWEGGSSLLAVKTNDQETNNAAIKFLNFLFNGESPSADGTMVENWIFIAENSGYIVPTKAILTQEKLAKIKEHQKQLRTKFEQRAQELGEDGKNFLVRDEQRDKLSTAVYNLNSAILSLESLLKFATGEAHDTNYVGDSKSVKLIAEISSQLLELSELNNENNPLSTADGVTILKKLQDLENKE</sequence>
<feature type="chain" id="PRO_5047487929" description="Mycoplasma lipoprotein C-terminal domain-containing protein" evidence="2">
    <location>
        <begin position="28"/>
        <end position="678"/>
    </location>
</feature>
<feature type="region of interest" description="Disordered" evidence="1">
    <location>
        <begin position="32"/>
        <end position="82"/>
    </location>
</feature>
<evidence type="ECO:0000313" key="3">
    <source>
        <dbReference type="EMBL" id="MBU4692333.1"/>
    </source>
</evidence>
<dbReference type="PROSITE" id="PS51257">
    <property type="entry name" value="PROKAR_LIPOPROTEIN"/>
    <property type="match status" value="1"/>
</dbReference>
<proteinExistence type="predicted"/>
<dbReference type="Proteomes" id="UP000718793">
    <property type="component" value="Unassembled WGS sequence"/>
</dbReference>
<feature type="signal peptide" evidence="2">
    <location>
        <begin position="1"/>
        <end position="27"/>
    </location>
</feature>
<accession>A0ABS6DQB2</accession>
<dbReference type="RefSeq" id="WP_216488797.1">
    <property type="nucleotide sequence ID" value="NZ_JAHMHH010000001.1"/>
</dbReference>
<evidence type="ECO:0008006" key="5">
    <source>
        <dbReference type="Google" id="ProtNLM"/>
    </source>
</evidence>
<dbReference type="EMBL" id="JAHMHH010000001">
    <property type="protein sequence ID" value="MBU4692333.1"/>
    <property type="molecule type" value="Genomic_DNA"/>
</dbReference>
<name>A0ABS6DQB2_9MOLU</name>
<gene>
    <name evidence="3" type="ORF">KQ875_01830</name>
</gene>
<dbReference type="InterPro" id="IPR054825">
    <property type="entry name" value="P68-like"/>
</dbReference>
<comment type="caution">
    <text evidence="3">The sequence shown here is derived from an EMBL/GenBank/DDBJ whole genome shotgun (WGS) entry which is preliminary data.</text>
</comment>
<evidence type="ECO:0000256" key="2">
    <source>
        <dbReference type="SAM" id="SignalP"/>
    </source>
</evidence>
<evidence type="ECO:0000256" key="1">
    <source>
        <dbReference type="SAM" id="MobiDB-lite"/>
    </source>
</evidence>
<feature type="compositionally biased region" description="Basic and acidic residues" evidence="1">
    <location>
        <begin position="37"/>
        <end position="81"/>
    </location>
</feature>
<protein>
    <recommendedName>
        <fullName evidence="5">Mycoplasma lipoprotein C-terminal domain-containing protein</fullName>
    </recommendedName>
</protein>
<reference evidence="3" key="1">
    <citation type="submission" date="2021-06" db="EMBL/GenBank/DDBJ databases">
        <title>Novel Mycoplasma species detected in California sea lions (Zalophus californianus) from the USA.</title>
        <authorList>
            <person name="Volokhov D.V."/>
            <person name="Furtak V.A."/>
            <person name="Zagorodnyaya T.A."/>
        </authorList>
    </citation>
    <scope>NUCLEOTIDE SEQUENCE [LARGE SCALE GENOMIC DNA]</scope>
    <source>
        <strain evidence="3">CSL 5346</strain>
    </source>
</reference>
<organism evidence="3 4">
    <name type="scientific">Mycoplasma zalophi</name>
    <dbReference type="NCBI Taxonomy" id="191287"/>
    <lineage>
        <taxon>Bacteria</taxon>
        <taxon>Bacillati</taxon>
        <taxon>Mycoplasmatota</taxon>
        <taxon>Mollicutes</taxon>
        <taxon>Mycoplasmataceae</taxon>
        <taxon>Mycoplasma</taxon>
    </lineage>
</organism>
<keyword evidence="2" id="KW-0732">Signal</keyword>
<dbReference type="NCBIfam" id="NF045826">
    <property type="entry name" value="lipo_P68"/>
    <property type="match status" value="1"/>
</dbReference>
<keyword evidence="4" id="KW-1185">Reference proteome</keyword>